<comment type="caution">
    <text evidence="9">The sequence shown here is derived from an EMBL/GenBank/DDBJ whole genome shotgun (WGS) entry which is preliminary data.</text>
</comment>
<gene>
    <name evidence="9" type="ORF">IAD31_07590</name>
</gene>
<evidence type="ECO:0000256" key="3">
    <source>
        <dbReference type="ARBA" id="ARBA00022475"/>
    </source>
</evidence>
<evidence type="ECO:0000256" key="6">
    <source>
        <dbReference type="ARBA" id="ARBA00023136"/>
    </source>
</evidence>
<evidence type="ECO:0000313" key="10">
    <source>
        <dbReference type="Proteomes" id="UP000886879"/>
    </source>
</evidence>
<keyword evidence="4 7" id="KW-0812">Transmembrane</keyword>
<dbReference type="InterPro" id="IPR000515">
    <property type="entry name" value="MetI-like"/>
</dbReference>
<dbReference type="Proteomes" id="UP000886879">
    <property type="component" value="Unassembled WGS sequence"/>
</dbReference>
<protein>
    <submittedName>
        <fullName evidence="9">Carbohydrate ABC transporter permease</fullName>
    </submittedName>
</protein>
<proteinExistence type="inferred from homology"/>
<name>A0A9D0YU61_9FIRM</name>
<organism evidence="9 10">
    <name type="scientific">Candidatus Enterenecus faecium</name>
    <dbReference type="NCBI Taxonomy" id="2840780"/>
    <lineage>
        <taxon>Bacteria</taxon>
        <taxon>Bacillati</taxon>
        <taxon>Bacillota</taxon>
        <taxon>Clostridia</taxon>
        <taxon>Eubacteriales</taxon>
        <taxon>Candidatus Enterenecus</taxon>
    </lineage>
</organism>
<keyword evidence="2 7" id="KW-0813">Transport</keyword>
<dbReference type="PROSITE" id="PS50928">
    <property type="entry name" value="ABC_TM1"/>
    <property type="match status" value="1"/>
</dbReference>
<accession>A0A9D0YU61</accession>
<keyword evidence="3" id="KW-1003">Cell membrane</keyword>
<feature type="transmembrane region" description="Helical" evidence="7">
    <location>
        <begin position="246"/>
        <end position="265"/>
    </location>
</feature>
<evidence type="ECO:0000259" key="8">
    <source>
        <dbReference type="PROSITE" id="PS50928"/>
    </source>
</evidence>
<dbReference type="Gene3D" id="1.10.3720.10">
    <property type="entry name" value="MetI-like"/>
    <property type="match status" value="1"/>
</dbReference>
<dbReference type="GO" id="GO:0005886">
    <property type="term" value="C:plasma membrane"/>
    <property type="evidence" value="ECO:0007669"/>
    <property type="project" value="UniProtKB-SubCell"/>
</dbReference>
<comment type="subcellular location">
    <subcellularLocation>
        <location evidence="1 7">Cell membrane</location>
        <topology evidence="1 7">Multi-pass membrane protein</topology>
    </subcellularLocation>
</comment>
<feature type="domain" description="ABC transmembrane type-1" evidence="8">
    <location>
        <begin position="76"/>
        <end position="265"/>
    </location>
</feature>
<keyword evidence="6 7" id="KW-0472">Membrane</keyword>
<dbReference type="PANTHER" id="PTHR43744">
    <property type="entry name" value="ABC TRANSPORTER PERMEASE PROTEIN MG189-RELATED-RELATED"/>
    <property type="match status" value="1"/>
</dbReference>
<dbReference type="SUPFAM" id="SSF161098">
    <property type="entry name" value="MetI-like"/>
    <property type="match status" value="1"/>
</dbReference>
<dbReference type="GO" id="GO:0055085">
    <property type="term" value="P:transmembrane transport"/>
    <property type="evidence" value="ECO:0007669"/>
    <property type="project" value="InterPro"/>
</dbReference>
<feature type="transmembrane region" description="Helical" evidence="7">
    <location>
        <begin position="144"/>
        <end position="161"/>
    </location>
</feature>
<feature type="transmembrane region" description="Helical" evidence="7">
    <location>
        <begin position="190"/>
        <end position="212"/>
    </location>
</feature>
<evidence type="ECO:0000256" key="2">
    <source>
        <dbReference type="ARBA" id="ARBA00022448"/>
    </source>
</evidence>
<evidence type="ECO:0000256" key="7">
    <source>
        <dbReference type="RuleBase" id="RU363032"/>
    </source>
</evidence>
<dbReference type="CDD" id="cd06261">
    <property type="entry name" value="TM_PBP2"/>
    <property type="match status" value="1"/>
</dbReference>
<evidence type="ECO:0000256" key="5">
    <source>
        <dbReference type="ARBA" id="ARBA00022989"/>
    </source>
</evidence>
<dbReference type="InterPro" id="IPR035906">
    <property type="entry name" value="MetI-like_sf"/>
</dbReference>
<evidence type="ECO:0000313" key="9">
    <source>
        <dbReference type="EMBL" id="HIQ61441.1"/>
    </source>
</evidence>
<keyword evidence="5 7" id="KW-1133">Transmembrane helix</keyword>
<comment type="similarity">
    <text evidence="7">Belongs to the binding-protein-dependent transport system permease family.</text>
</comment>
<dbReference type="PANTHER" id="PTHR43744:SF12">
    <property type="entry name" value="ABC TRANSPORTER PERMEASE PROTEIN MG189-RELATED"/>
    <property type="match status" value="1"/>
</dbReference>
<feature type="transmembrane region" description="Helical" evidence="7">
    <location>
        <begin position="75"/>
        <end position="99"/>
    </location>
</feature>
<dbReference type="EMBL" id="DVFO01000084">
    <property type="protein sequence ID" value="HIQ61441.1"/>
    <property type="molecule type" value="Genomic_DNA"/>
</dbReference>
<dbReference type="Pfam" id="PF00528">
    <property type="entry name" value="BPD_transp_1"/>
    <property type="match status" value="1"/>
</dbReference>
<reference evidence="9" key="2">
    <citation type="journal article" date="2021" name="PeerJ">
        <title>Extensive microbial diversity within the chicken gut microbiome revealed by metagenomics and culture.</title>
        <authorList>
            <person name="Gilroy R."/>
            <person name="Ravi A."/>
            <person name="Getino M."/>
            <person name="Pursley I."/>
            <person name="Horton D.L."/>
            <person name="Alikhan N.F."/>
            <person name="Baker D."/>
            <person name="Gharbi K."/>
            <person name="Hall N."/>
            <person name="Watson M."/>
            <person name="Adriaenssens E.M."/>
            <person name="Foster-Nyarko E."/>
            <person name="Jarju S."/>
            <person name="Secka A."/>
            <person name="Antonio M."/>
            <person name="Oren A."/>
            <person name="Chaudhuri R.R."/>
            <person name="La Ragione R."/>
            <person name="Hildebrand F."/>
            <person name="Pallen M.J."/>
        </authorList>
    </citation>
    <scope>NUCLEOTIDE SEQUENCE</scope>
    <source>
        <strain evidence="9">ChiGjej2B2-12916</strain>
    </source>
</reference>
<sequence>MNRTTRIGGKSAATVITYACLIIGSVIMIFPFVWMILTALKSMSESVRIPPTFFPEVPYFENFQYALTSLPFGKLYINTALMVLGRVVCAIVFSSMAGYAFAKLHFKGKNLLFALVLIQMMMPSQIFVIPQYEMLSKVGMTESIFALIFPGLVSAFGTFFLRQAYMGIPDEIAEAAYLDGCNQWQAFYKVLFPLTGSAIAALTIFTAVFAYADLMWPLVVNTDINLMTLSSGLATLKGQFTTNYPVLMAGSLFAMVPMLVLYLIFQRQFIEGIALTGGK</sequence>
<evidence type="ECO:0000256" key="4">
    <source>
        <dbReference type="ARBA" id="ARBA00022692"/>
    </source>
</evidence>
<feature type="transmembrane region" description="Helical" evidence="7">
    <location>
        <begin position="12"/>
        <end position="37"/>
    </location>
</feature>
<dbReference type="AlphaFoldDB" id="A0A9D0YU61"/>
<feature type="transmembrane region" description="Helical" evidence="7">
    <location>
        <begin position="111"/>
        <end position="132"/>
    </location>
</feature>
<reference evidence="9" key="1">
    <citation type="submission" date="2020-10" db="EMBL/GenBank/DDBJ databases">
        <authorList>
            <person name="Gilroy R."/>
        </authorList>
    </citation>
    <scope>NUCLEOTIDE SEQUENCE</scope>
    <source>
        <strain evidence="9">ChiGjej2B2-12916</strain>
    </source>
</reference>
<evidence type="ECO:0000256" key="1">
    <source>
        <dbReference type="ARBA" id="ARBA00004651"/>
    </source>
</evidence>